<dbReference type="Pfam" id="PF02348">
    <property type="entry name" value="CTP_transf_3"/>
    <property type="match status" value="1"/>
</dbReference>
<keyword evidence="1" id="KW-0548">Nucleotidyltransferase</keyword>
<dbReference type="CDD" id="cd02513">
    <property type="entry name" value="CMP-NeuAc_Synthase"/>
    <property type="match status" value="1"/>
</dbReference>
<comment type="caution">
    <text evidence="1">The sequence shown here is derived from an EMBL/GenBank/DDBJ whole genome shotgun (WGS) entry which is preliminary data.</text>
</comment>
<dbReference type="EMBL" id="MGDE01000071">
    <property type="protein sequence ID" value="OGL46806.1"/>
    <property type="molecule type" value="Genomic_DNA"/>
</dbReference>
<sequence>MYKGKRILGLIPARGGSKGLPGKNILPLLGKPLIAWTIEEAKKSKYIDRLILSSEDKEIITIAMRYGCEAPFIRPESLALDDTPGMEPVLHALRALPDKYDYIVLLQPTSPMRKTEDIDSCIEQCIDKEMVSCVSVTEPDKSPFWMYSLDNNGKMQPIMSIDKNNNKRQDLPIVYALNGAIYIAEVEWLLNNKTFITNETHAYIMPPERSVDIDTEIDLKLVEYLMQQASAEYLHNNYSE</sequence>
<dbReference type="GO" id="GO:0008781">
    <property type="term" value="F:N-acylneuraminate cytidylyltransferase activity"/>
    <property type="evidence" value="ECO:0007669"/>
    <property type="project" value="TreeGrafter"/>
</dbReference>
<reference evidence="1 2" key="1">
    <citation type="journal article" date="2016" name="Nat. Commun.">
        <title>Thousands of microbial genomes shed light on interconnected biogeochemical processes in an aquifer system.</title>
        <authorList>
            <person name="Anantharaman K."/>
            <person name="Brown C.T."/>
            <person name="Hug L.A."/>
            <person name="Sharon I."/>
            <person name="Castelle C.J."/>
            <person name="Probst A.J."/>
            <person name="Thomas B.C."/>
            <person name="Singh A."/>
            <person name="Wilkins M.J."/>
            <person name="Karaoz U."/>
            <person name="Brodie E.L."/>
            <person name="Williams K.H."/>
            <person name="Hubbard S.S."/>
            <person name="Banfield J.F."/>
        </authorList>
    </citation>
    <scope>NUCLEOTIDE SEQUENCE [LARGE SCALE GENOMIC DNA]</scope>
</reference>
<dbReference type="PANTHER" id="PTHR21485:SF6">
    <property type="entry name" value="N-ACYLNEURAMINATE CYTIDYLYLTRANSFERASE-RELATED"/>
    <property type="match status" value="1"/>
</dbReference>
<dbReference type="SUPFAM" id="SSF53448">
    <property type="entry name" value="Nucleotide-diphospho-sugar transferases"/>
    <property type="match status" value="1"/>
</dbReference>
<protein>
    <submittedName>
        <fullName evidence="1">Acylneuraminate cytidylyltransferase</fullName>
    </submittedName>
</protein>
<proteinExistence type="predicted"/>
<evidence type="ECO:0000313" key="1">
    <source>
        <dbReference type="EMBL" id="OGL46806.1"/>
    </source>
</evidence>
<dbReference type="InterPro" id="IPR003329">
    <property type="entry name" value="Cytidylyl_trans"/>
</dbReference>
<dbReference type="Gene3D" id="3.90.550.10">
    <property type="entry name" value="Spore Coat Polysaccharide Biosynthesis Protein SpsA, Chain A"/>
    <property type="match status" value="1"/>
</dbReference>
<accession>A0A1F7RZ00</accession>
<dbReference type="PANTHER" id="PTHR21485">
    <property type="entry name" value="HAD SUPERFAMILY MEMBERS CMAS AND KDSC"/>
    <property type="match status" value="1"/>
</dbReference>
<dbReference type="InterPro" id="IPR050793">
    <property type="entry name" value="CMP-NeuNAc_synthase"/>
</dbReference>
<dbReference type="AlphaFoldDB" id="A0A1F7RZ00"/>
<organism evidence="1 2">
    <name type="scientific">Candidatus Schekmanbacteria bacterium RBG_16_38_10</name>
    <dbReference type="NCBI Taxonomy" id="1817879"/>
    <lineage>
        <taxon>Bacteria</taxon>
        <taxon>Candidatus Schekmaniibacteriota</taxon>
    </lineage>
</organism>
<keyword evidence="1" id="KW-0808">Transferase</keyword>
<dbReference type="InterPro" id="IPR029044">
    <property type="entry name" value="Nucleotide-diphossugar_trans"/>
</dbReference>
<evidence type="ECO:0000313" key="2">
    <source>
        <dbReference type="Proteomes" id="UP000178797"/>
    </source>
</evidence>
<dbReference type="Proteomes" id="UP000178797">
    <property type="component" value="Unassembled WGS sequence"/>
</dbReference>
<name>A0A1F7RZ00_9BACT</name>
<gene>
    <name evidence="1" type="ORF">A2W05_05395</name>
</gene>